<proteinExistence type="predicted"/>
<dbReference type="InterPro" id="IPR057136">
    <property type="entry name" value="At2g35280_TPR_dom"/>
</dbReference>
<dbReference type="PANTHER" id="PTHR33784:SF47">
    <property type="entry name" value="F-BOX PLANT-LIKE PROTEIN"/>
    <property type="match status" value="1"/>
</dbReference>
<evidence type="ECO:0000259" key="1">
    <source>
        <dbReference type="Pfam" id="PF23310"/>
    </source>
</evidence>
<evidence type="ECO:0000313" key="2">
    <source>
        <dbReference type="EMBL" id="RHN64430.1"/>
    </source>
</evidence>
<dbReference type="PANTHER" id="PTHR33784">
    <property type="entry name" value="OS05G0482100 PROTEIN"/>
    <property type="match status" value="1"/>
</dbReference>
<sequence length="183" mass="21738">MQLWISLHWFPWFTDEKETSFFSRCRESGNLEIIYREGMVQYFSTLMVDLGLKNLKKTALEGHHEAKYVYSMLLMANCDDDEGRKLGFDLFDELKNSTGITIVGCRKRVKSVRTITMLYAQWKVLMEISCFGRDEELTNNDEKYSERKFYSHSYTYTLVLLSDSSHLHTYTSYLQHMSEYIYN</sequence>
<dbReference type="EMBL" id="PSQE01000004">
    <property type="protein sequence ID" value="RHN64430.1"/>
    <property type="molecule type" value="Genomic_DNA"/>
</dbReference>
<comment type="caution">
    <text evidence="2">The sequence shown here is derived from an EMBL/GenBank/DDBJ whole genome shotgun (WGS) entry which is preliminary data.</text>
</comment>
<reference evidence="2" key="1">
    <citation type="journal article" date="2018" name="Nat. Plants">
        <title>Whole-genome landscape of Medicago truncatula symbiotic genes.</title>
        <authorList>
            <person name="Pecrix Y."/>
            <person name="Gamas P."/>
            <person name="Carrere S."/>
        </authorList>
    </citation>
    <scope>NUCLEOTIDE SEQUENCE</scope>
    <source>
        <tissue evidence="2">Leaves</tissue>
    </source>
</reference>
<protein>
    <recommendedName>
        <fullName evidence="1">At2g35280-like TPR domain-containing protein</fullName>
    </recommendedName>
</protein>
<dbReference type="AlphaFoldDB" id="A0A396IFQ7"/>
<accession>A0A396IFQ7</accession>
<dbReference type="Proteomes" id="UP000265566">
    <property type="component" value="Chromosome 4"/>
</dbReference>
<dbReference type="Pfam" id="PF23310">
    <property type="entry name" value="TPR_27"/>
    <property type="match status" value="1"/>
</dbReference>
<feature type="domain" description="At2g35280-like TPR" evidence="1">
    <location>
        <begin position="8"/>
        <end position="112"/>
    </location>
</feature>
<dbReference type="InterPro" id="IPR040338">
    <property type="entry name" value="At1g67623-like"/>
</dbReference>
<gene>
    <name evidence="2" type="ORF">MtrunA17_Chr4g0069031</name>
</gene>
<dbReference type="Gramene" id="rna27246">
    <property type="protein sequence ID" value="RHN64430.1"/>
    <property type="gene ID" value="gene27246"/>
</dbReference>
<name>A0A396IFQ7_MEDTR</name>
<organism evidence="2">
    <name type="scientific">Medicago truncatula</name>
    <name type="common">Barrel medic</name>
    <name type="synonym">Medicago tribuloides</name>
    <dbReference type="NCBI Taxonomy" id="3880"/>
    <lineage>
        <taxon>Eukaryota</taxon>
        <taxon>Viridiplantae</taxon>
        <taxon>Streptophyta</taxon>
        <taxon>Embryophyta</taxon>
        <taxon>Tracheophyta</taxon>
        <taxon>Spermatophyta</taxon>
        <taxon>Magnoliopsida</taxon>
        <taxon>eudicotyledons</taxon>
        <taxon>Gunneridae</taxon>
        <taxon>Pentapetalae</taxon>
        <taxon>rosids</taxon>
        <taxon>fabids</taxon>
        <taxon>Fabales</taxon>
        <taxon>Fabaceae</taxon>
        <taxon>Papilionoideae</taxon>
        <taxon>50 kb inversion clade</taxon>
        <taxon>NPAAA clade</taxon>
        <taxon>Hologalegina</taxon>
        <taxon>IRL clade</taxon>
        <taxon>Trifolieae</taxon>
        <taxon>Medicago</taxon>
    </lineage>
</organism>